<feature type="compositionally biased region" description="Basic and acidic residues" evidence="1">
    <location>
        <begin position="78"/>
        <end position="89"/>
    </location>
</feature>
<evidence type="ECO:0000313" key="3">
    <source>
        <dbReference type="Proteomes" id="UP000249922"/>
    </source>
</evidence>
<evidence type="ECO:0000256" key="1">
    <source>
        <dbReference type="SAM" id="MobiDB-lite"/>
    </source>
</evidence>
<gene>
    <name evidence="2" type="ORF">DPM13_12775</name>
</gene>
<sequence length="106" mass="11478">MLGAINATFPQDTTQHYNISAVARAGLRSEELRAIVGTEENDSTIRFYTNTNKTGQSVTTAAPERAKDTDMGSAGPKTRIDKLVGDHAAARSRRVKRQLTPASCSR</sequence>
<feature type="region of interest" description="Disordered" evidence="1">
    <location>
        <begin position="47"/>
        <end position="106"/>
    </location>
</feature>
<keyword evidence="3" id="KW-1185">Reference proteome</keyword>
<proteinExistence type="predicted"/>
<dbReference type="EMBL" id="CP030239">
    <property type="protein sequence ID" value="AWX93655.1"/>
    <property type="molecule type" value="Genomic_DNA"/>
</dbReference>
<accession>A0ABM6WT37</accession>
<dbReference type="RefSeq" id="WP_112888157.1">
    <property type="nucleotide sequence ID" value="NZ_CP030239.1"/>
</dbReference>
<organism evidence="2 3">
    <name type="scientific">Paracoccus mutanolyticus</name>
    <dbReference type="NCBI Taxonomy" id="1499308"/>
    <lineage>
        <taxon>Bacteria</taxon>
        <taxon>Pseudomonadati</taxon>
        <taxon>Pseudomonadota</taxon>
        <taxon>Alphaproteobacteria</taxon>
        <taxon>Rhodobacterales</taxon>
        <taxon>Paracoccaceae</taxon>
        <taxon>Paracoccus</taxon>
    </lineage>
</organism>
<reference evidence="2 3" key="1">
    <citation type="submission" date="2018-06" db="EMBL/GenBank/DDBJ databases">
        <title>Complete genome sequence of Paracoccus mutanolyticus strain RSP-02 isolated from cellulosic waste.</title>
        <authorList>
            <person name="Amrutha R.N."/>
            <person name="Shrivastav A."/>
            <person name="Buddana S.K."/>
            <person name="Deshpande U."/>
            <person name="Prakasham R.S."/>
        </authorList>
    </citation>
    <scope>NUCLEOTIDE SEQUENCE [LARGE SCALE GENOMIC DNA]</scope>
    <source>
        <strain evidence="2 3">RSP-02</strain>
    </source>
</reference>
<name>A0ABM6WT37_9RHOB</name>
<dbReference type="Proteomes" id="UP000249922">
    <property type="component" value="Chromosome"/>
</dbReference>
<evidence type="ECO:0008006" key="4">
    <source>
        <dbReference type="Google" id="ProtNLM"/>
    </source>
</evidence>
<protein>
    <recommendedName>
        <fullName evidence="4">Tyr recombinase domain-containing protein</fullName>
    </recommendedName>
</protein>
<evidence type="ECO:0000313" key="2">
    <source>
        <dbReference type="EMBL" id="AWX93655.1"/>
    </source>
</evidence>
<feature type="compositionally biased region" description="Polar residues" evidence="1">
    <location>
        <begin position="47"/>
        <end position="60"/>
    </location>
</feature>